<feature type="transmembrane region" description="Helical" evidence="1">
    <location>
        <begin position="21"/>
        <end position="43"/>
    </location>
</feature>
<dbReference type="RefSeq" id="WP_344228576.1">
    <property type="nucleotide sequence ID" value="NZ_BAAALH010000002.1"/>
</dbReference>
<evidence type="ECO:0000313" key="3">
    <source>
        <dbReference type="Proteomes" id="UP001595965"/>
    </source>
</evidence>
<accession>A0ABV8XUS7</accession>
<evidence type="ECO:0000256" key="1">
    <source>
        <dbReference type="SAM" id="Phobius"/>
    </source>
</evidence>
<gene>
    <name evidence="2" type="ORF">ACFO0K_06550</name>
</gene>
<dbReference type="EMBL" id="JBHSEN010000001">
    <property type="protein sequence ID" value="MFC4429334.1"/>
    <property type="molecule type" value="Genomic_DNA"/>
</dbReference>
<organism evidence="2 3">
    <name type="scientific">Citricoccus alkalitolerans</name>
    <dbReference type="NCBI Taxonomy" id="246603"/>
    <lineage>
        <taxon>Bacteria</taxon>
        <taxon>Bacillati</taxon>
        <taxon>Actinomycetota</taxon>
        <taxon>Actinomycetes</taxon>
        <taxon>Micrococcales</taxon>
        <taxon>Micrococcaceae</taxon>
        <taxon>Citricoccus</taxon>
    </lineage>
</organism>
<protein>
    <submittedName>
        <fullName evidence="2">Uncharacterized protein</fullName>
    </submittedName>
</protein>
<sequence>MTSIVNTVRNPFSGQPVGTEIWVALAWCLGILELGYALSVMVYRRCAG</sequence>
<evidence type="ECO:0000313" key="2">
    <source>
        <dbReference type="EMBL" id="MFC4429334.1"/>
    </source>
</evidence>
<keyword evidence="1" id="KW-1133">Transmembrane helix</keyword>
<keyword evidence="1" id="KW-0472">Membrane</keyword>
<name>A0ABV8XUS7_9MICC</name>
<reference evidence="3" key="1">
    <citation type="journal article" date="2019" name="Int. J. Syst. Evol. Microbiol.">
        <title>The Global Catalogue of Microorganisms (GCM) 10K type strain sequencing project: providing services to taxonomists for standard genome sequencing and annotation.</title>
        <authorList>
            <consortium name="The Broad Institute Genomics Platform"/>
            <consortium name="The Broad Institute Genome Sequencing Center for Infectious Disease"/>
            <person name="Wu L."/>
            <person name="Ma J."/>
        </authorList>
    </citation>
    <scope>NUCLEOTIDE SEQUENCE [LARGE SCALE GENOMIC DNA]</scope>
    <source>
        <strain evidence="3">CGMCC 1.12125</strain>
    </source>
</reference>
<keyword evidence="1" id="KW-0812">Transmembrane</keyword>
<comment type="caution">
    <text evidence="2">The sequence shown here is derived from an EMBL/GenBank/DDBJ whole genome shotgun (WGS) entry which is preliminary data.</text>
</comment>
<proteinExistence type="predicted"/>
<dbReference type="Proteomes" id="UP001595965">
    <property type="component" value="Unassembled WGS sequence"/>
</dbReference>
<keyword evidence="3" id="KW-1185">Reference proteome</keyword>